<dbReference type="OrthoDB" id="69964at2759"/>
<dbReference type="Proteomes" id="UP000189911">
    <property type="component" value="Chromosome H"/>
</dbReference>
<feature type="domain" description="DMAP1-binding" evidence="3">
    <location>
        <begin position="5"/>
        <end position="116"/>
    </location>
</feature>
<dbReference type="EMBL" id="LT598447">
    <property type="protein sequence ID" value="SCV05494.1"/>
    <property type="molecule type" value="Genomic_DNA"/>
</dbReference>
<protein>
    <submittedName>
        <fullName evidence="4">LANO_0H08724g1_1</fullName>
    </submittedName>
</protein>
<dbReference type="Pfam" id="PF00501">
    <property type="entry name" value="AMP-binding"/>
    <property type="match status" value="1"/>
</dbReference>
<feature type="coiled-coil region" evidence="1">
    <location>
        <begin position="797"/>
        <end position="824"/>
    </location>
</feature>
<dbReference type="Pfam" id="PF06464">
    <property type="entry name" value="DMAP_binding"/>
    <property type="match status" value="1"/>
</dbReference>
<dbReference type="PROSITE" id="PS51912">
    <property type="entry name" value="DMAP1_BIND"/>
    <property type="match status" value="1"/>
</dbReference>
<name>A0A1G4KM06_9SACH</name>
<keyword evidence="5" id="KW-1185">Reference proteome</keyword>
<evidence type="ECO:0000256" key="1">
    <source>
        <dbReference type="SAM" id="Coils"/>
    </source>
</evidence>
<keyword evidence="1" id="KW-0175">Coiled coil</keyword>
<dbReference type="Gene3D" id="3.40.50.980">
    <property type="match status" value="1"/>
</dbReference>
<evidence type="ECO:0000313" key="5">
    <source>
        <dbReference type="Proteomes" id="UP000189911"/>
    </source>
</evidence>
<feature type="region of interest" description="Disordered" evidence="2">
    <location>
        <begin position="110"/>
        <end position="136"/>
    </location>
</feature>
<dbReference type="InterPro" id="IPR025110">
    <property type="entry name" value="AMP-bd_C"/>
</dbReference>
<dbReference type="PANTHER" id="PTHR22754:SF32">
    <property type="entry name" value="DISCO-INTERACTING PROTEIN 2"/>
    <property type="match status" value="1"/>
</dbReference>
<dbReference type="SUPFAM" id="SSF56801">
    <property type="entry name" value="Acetyl-CoA synthetase-like"/>
    <property type="match status" value="2"/>
</dbReference>
<feature type="region of interest" description="Disordered" evidence="2">
    <location>
        <begin position="43"/>
        <end position="97"/>
    </location>
</feature>
<dbReference type="Pfam" id="PF23024">
    <property type="entry name" value="AMP-dom_DIP2-like"/>
    <property type="match status" value="1"/>
</dbReference>
<dbReference type="Gene3D" id="3.40.50.12780">
    <property type="entry name" value="N-terminal domain of ligase-like"/>
    <property type="match status" value="2"/>
</dbReference>
<dbReference type="GO" id="GO:0005829">
    <property type="term" value="C:cytosol"/>
    <property type="evidence" value="ECO:0007669"/>
    <property type="project" value="TreeGrafter"/>
</dbReference>
<proteinExistence type="predicted"/>
<gene>
    <name evidence="4" type="ORF">LANO_0H08724G</name>
</gene>
<feature type="compositionally biased region" description="Polar residues" evidence="2">
    <location>
        <begin position="110"/>
        <end position="121"/>
    </location>
</feature>
<reference evidence="5" key="1">
    <citation type="submission" date="2016-03" db="EMBL/GenBank/DDBJ databases">
        <authorList>
            <person name="Devillers Hugo."/>
        </authorList>
    </citation>
    <scope>NUCLEOTIDE SEQUENCE [LARGE SCALE GENOMIC DNA]</scope>
</reference>
<evidence type="ECO:0000259" key="3">
    <source>
        <dbReference type="PROSITE" id="PS51912"/>
    </source>
</evidence>
<dbReference type="InterPro" id="IPR042099">
    <property type="entry name" value="ANL_N_sf"/>
</dbReference>
<dbReference type="InterPro" id="IPR000873">
    <property type="entry name" value="AMP-dep_synth/lig_dom"/>
</dbReference>
<dbReference type="InterPro" id="IPR010506">
    <property type="entry name" value="DMAP1-bd"/>
</dbReference>
<organism evidence="4 5">
    <name type="scientific">Lachancea nothofagi CBS 11611</name>
    <dbReference type="NCBI Taxonomy" id="1266666"/>
    <lineage>
        <taxon>Eukaryota</taxon>
        <taxon>Fungi</taxon>
        <taxon>Dikarya</taxon>
        <taxon>Ascomycota</taxon>
        <taxon>Saccharomycotina</taxon>
        <taxon>Saccharomycetes</taxon>
        <taxon>Saccharomycetales</taxon>
        <taxon>Saccharomycetaceae</taxon>
        <taxon>Lachancea</taxon>
    </lineage>
</organism>
<dbReference type="InterPro" id="IPR056881">
    <property type="entry name" value="Mug62_dom"/>
</dbReference>
<dbReference type="Pfam" id="PF24919">
    <property type="entry name" value="Mug62"/>
    <property type="match status" value="1"/>
</dbReference>
<evidence type="ECO:0000256" key="2">
    <source>
        <dbReference type="SAM" id="MobiDB-lite"/>
    </source>
</evidence>
<accession>A0A1G4KM06</accession>
<evidence type="ECO:0000313" key="4">
    <source>
        <dbReference type="EMBL" id="SCV05494.1"/>
    </source>
</evidence>
<dbReference type="PANTHER" id="PTHR22754">
    <property type="entry name" value="DISCO-INTERACTING PROTEIN 2 DIP2 -RELATED"/>
    <property type="match status" value="1"/>
</dbReference>
<sequence length="1624" mass="182910">MDFSIPPGLPVKEVTKLQELTQEYHDGDVTMKGYNRKRQEILERGGLSGTPIGSPTSNVKRYPGHARNHSLASTVRSRRSQTTPQKDNYTVDTSSLLSSRQNSLSMYKVTTRNSSSLNSKASPIKSLGESGAAEPTSPIYKPMVPLLPRTESAPMSDSLPYILRARSQLYEREAAFISINYKNKENAITWDKLYLRAERVAYELTKHKLYKMAKVLLWFNKDDLVEFTVSLLGCFIAGMVAVPVSLQTYSLSEITQIVGLTSATLSLISEDCLKQIDHLEYGDNSKIKLTKNGFLSQMTFVMTEDLGIYSKAKKNKPTFDIPNVSYIEFTRTPLGRLSGVVIKHKILTKQLETMASILNSRRQPHWTTGDVKRSYKNRRTNSRYTVLSSLDPTRSTGLIFGVLFNIFTGNLLLTVDDRLLQQAGLYENIINKHRVNILLNDQLQLKQVVINYLDNPAMVTSKKNKIDMCCVKWCLTSCTNIDTEVTDMIVHKWLKNLGCLDASQCYSPMLTLLDFGGVFISLRDQLGHLENFPIHDPKLRLQDELFIDKEQLKENVVKPSITAMINSSSSTKDYLRLSCFGFPIPDATVCIVNPDDSTLVPDLTIGELWISSPSITDEFYQMDKINEFVFNARLNFKKMTDILKWTVSSTQAIKESFDRLDMIMEICSPGETFIRTKLMGFVHNGKIYVLSLIEDMFLQNKLIRLPNWSHTSDVTRAKALDKARNTESAPKKEVTEKIESLKSKRIVQTYYLQHVTENVVRMVDKALEVSVFELPQNKEEHFLIMAIESPLASNPSAALVQSNLSMATQQKQQLEKKMTAVVEQIYKILWIFHRIQPLCILLVAPGSLPRRYCSLEIANSTVEKRFLSGLLNSKFVKFQVDNVILDFIPHSSFVNESIFSEHLSTLRHDAIAQDVMDLTGSAPGDTWQTSGIDYREKSLDYRTNTDLTPFPNILEILEWRSRKHGDEHAFSDGVSSASSSAANSNSFHSKVSWKSFLSIIGCFVKKIVQSKTPLKTGDHVIVLCDNSVEYVAMVLACFYCNLVVIPIATLNDSHPVEEVDFLLSVVLNYKVRRIFVDSKMQAILDDGTDISRALKRYKHLIPKITTFSKIKKKADVSFSSLKALLKEKHGTNSVTSQGCVVWIDRERDNQKEINVVMTHKILLNMCKIIKETLQLTSDSPLISTYMHTAGLGFIQSCLLGIYVGTTTSFFNFDDILSDATSFLIALQNLNVKDLILSPEMLYAVLDQANSIVQKGKSMPSGRKDSKSAKPVVRPDFLRKVMNIMIPSKGRPRTMAIQNTLKKYPSIMISPAQLNYVYQHIFNPLISLRSYLGIPPVDIYLDPVSLREGMVREVDPNTLPIAELDQYLHLQDSGIVPVCTDLSIVNPETLQPCYENEIGELWCCSEANVYDYNISQIMPAAQRMGVAKNKSSRGSLTKLPFISAQFKSKLGGEADNGLSYLRTGDLGFIKNIRCTDSRDSVLSLSVLYVLGSINETIEVLGLTHFVTDLETTVKNAHACVYNCLVAKVGGLVSCVVECRGNKTYEYSNLTPLIVAALLERNGVVLDLCCFIKPRSINYAIKNWQNNRMTILSDWVKGKLKIETQFGINYGENNAIYLLSDFDNRL</sequence>
<feature type="compositionally biased region" description="Polar residues" evidence="2">
    <location>
        <begin position="70"/>
        <end position="93"/>
    </location>
</feature>